<dbReference type="RefSeq" id="WP_310343629.1">
    <property type="nucleotide sequence ID" value="NZ_JAVDXO010000006.1"/>
</dbReference>
<protein>
    <recommendedName>
        <fullName evidence="4">Cellulose biosynthesis protein BcsS</fullName>
    </recommendedName>
</protein>
<dbReference type="EMBL" id="JAVDXO010000006">
    <property type="protein sequence ID" value="MDR7307395.1"/>
    <property type="molecule type" value="Genomic_DNA"/>
</dbReference>
<name>A0ABU1ZPD4_9BURK</name>
<keyword evidence="1" id="KW-0732">Signal</keyword>
<feature type="signal peptide" evidence="1">
    <location>
        <begin position="1"/>
        <end position="28"/>
    </location>
</feature>
<proteinExistence type="predicted"/>
<evidence type="ECO:0000313" key="3">
    <source>
        <dbReference type="Proteomes" id="UP001268089"/>
    </source>
</evidence>
<evidence type="ECO:0000256" key="1">
    <source>
        <dbReference type="SAM" id="SignalP"/>
    </source>
</evidence>
<evidence type="ECO:0000313" key="2">
    <source>
        <dbReference type="EMBL" id="MDR7307395.1"/>
    </source>
</evidence>
<keyword evidence="3" id="KW-1185">Reference proteome</keyword>
<sequence length="235" mass="25717">MTTLPHRYKLAAQCAISALQLLGFAASAQTRSVAGEVAISSSLIDRGIVIGSNRPIAQAQVTLYDTSGWSTGLAVGVQAGASNPSQVLVRGSYEWLLSNDWQMQANALYYCYPSDPGLKMFDHLEAGASWGYRDMLALSLTGHQYRIPAPGRPRPHWTAEMNLRWPLAEHVSLLSGIGQAQLDHDGGYLYGQVGTAWSQGPWRAEVSYLHTDWRAVTVFGNNAARHWSVLLARSF</sequence>
<feature type="chain" id="PRO_5045095862" description="Cellulose biosynthesis protein BcsS" evidence="1">
    <location>
        <begin position="29"/>
        <end position="235"/>
    </location>
</feature>
<evidence type="ECO:0008006" key="4">
    <source>
        <dbReference type="Google" id="ProtNLM"/>
    </source>
</evidence>
<reference evidence="2 3" key="1">
    <citation type="submission" date="2023-07" db="EMBL/GenBank/DDBJ databases">
        <title>Sorghum-associated microbial communities from plants grown in Nebraska, USA.</title>
        <authorList>
            <person name="Schachtman D."/>
        </authorList>
    </citation>
    <scope>NUCLEOTIDE SEQUENCE [LARGE SCALE GENOMIC DNA]</scope>
    <source>
        <strain evidence="2 3">BE308</strain>
    </source>
</reference>
<organism evidence="2 3">
    <name type="scientific">Rhodoferax saidenbachensis</name>
    <dbReference type="NCBI Taxonomy" id="1484693"/>
    <lineage>
        <taxon>Bacteria</taxon>
        <taxon>Pseudomonadati</taxon>
        <taxon>Pseudomonadota</taxon>
        <taxon>Betaproteobacteria</taxon>
        <taxon>Burkholderiales</taxon>
        <taxon>Comamonadaceae</taxon>
        <taxon>Rhodoferax</taxon>
    </lineage>
</organism>
<gene>
    <name evidence="2" type="ORF">J2X15_002682</name>
</gene>
<accession>A0ABU1ZPD4</accession>
<comment type="caution">
    <text evidence="2">The sequence shown here is derived from an EMBL/GenBank/DDBJ whole genome shotgun (WGS) entry which is preliminary data.</text>
</comment>
<dbReference type="Proteomes" id="UP001268089">
    <property type="component" value="Unassembled WGS sequence"/>
</dbReference>